<evidence type="ECO:0000313" key="1">
    <source>
        <dbReference type="EMBL" id="EEP68036.1"/>
    </source>
</evidence>
<name>C4GJR4_9NEIS</name>
<keyword evidence="2" id="KW-1185">Reference proteome</keyword>
<dbReference type="EMBL" id="ACJW02000003">
    <property type="protein sequence ID" value="EEP68036.1"/>
    <property type="molecule type" value="Genomic_DNA"/>
</dbReference>
<proteinExistence type="predicted"/>
<dbReference type="STRING" id="629741.GCWU000324_02287"/>
<evidence type="ECO:0000313" key="2">
    <source>
        <dbReference type="Proteomes" id="UP000003009"/>
    </source>
</evidence>
<dbReference type="Proteomes" id="UP000003009">
    <property type="component" value="Unassembled WGS sequence"/>
</dbReference>
<accession>C4GJR4</accession>
<organism evidence="1 2">
    <name type="scientific">Kingella oralis ATCC 51147</name>
    <dbReference type="NCBI Taxonomy" id="629741"/>
    <lineage>
        <taxon>Bacteria</taxon>
        <taxon>Pseudomonadati</taxon>
        <taxon>Pseudomonadota</taxon>
        <taxon>Betaproteobacteria</taxon>
        <taxon>Neisseriales</taxon>
        <taxon>Neisseriaceae</taxon>
        <taxon>Kingella</taxon>
    </lineage>
</organism>
<evidence type="ECO:0008006" key="3">
    <source>
        <dbReference type="Google" id="ProtNLM"/>
    </source>
</evidence>
<dbReference type="AlphaFoldDB" id="C4GJR4"/>
<protein>
    <recommendedName>
        <fullName evidence="3">Phage tail protein</fullName>
    </recommendedName>
</protein>
<sequence>MNSKGGTLLPFILTQHKDNTMSDATYAGAIIMEVNGRDVEIISLKPQTTTGRKPVKTMNRQGRVMGYADGITEHKLSATAAIPIDGTEIDWGNITRAKITIYPINKEDKRVSYLDCFSTEISEQYEADNEARIDIELIALHKIVE</sequence>
<dbReference type="HOGENOM" id="CLU_162447_0_0_4"/>
<reference evidence="1" key="1">
    <citation type="submission" date="2009-04" db="EMBL/GenBank/DDBJ databases">
        <authorList>
            <person name="Weinstock G."/>
            <person name="Sodergren E."/>
            <person name="Clifton S."/>
            <person name="Fulton L."/>
            <person name="Fulton B."/>
            <person name="Courtney L."/>
            <person name="Fronick C."/>
            <person name="Harrison M."/>
            <person name="Strong C."/>
            <person name="Farmer C."/>
            <person name="Delahaunty K."/>
            <person name="Markovic C."/>
            <person name="Hall O."/>
            <person name="Minx P."/>
            <person name="Tomlinson C."/>
            <person name="Mitreva M."/>
            <person name="Nelson J."/>
            <person name="Hou S."/>
            <person name="Wollam A."/>
            <person name="Pepin K.H."/>
            <person name="Johnson M."/>
            <person name="Bhonagiri V."/>
            <person name="Nash W.E."/>
            <person name="Warren W."/>
            <person name="Chinwalla A."/>
            <person name="Mardis E.R."/>
            <person name="Wilson R.K."/>
        </authorList>
    </citation>
    <scope>NUCLEOTIDE SEQUENCE [LARGE SCALE GENOMIC DNA]</scope>
    <source>
        <strain evidence="1">ATCC 51147</strain>
    </source>
</reference>
<gene>
    <name evidence="1" type="ORF">GCWU000324_02287</name>
</gene>
<comment type="caution">
    <text evidence="1">The sequence shown here is derived from an EMBL/GenBank/DDBJ whole genome shotgun (WGS) entry which is preliminary data.</text>
</comment>